<evidence type="ECO:0000313" key="1">
    <source>
        <dbReference type="EMBL" id="JAH25685.1"/>
    </source>
</evidence>
<accession>A0A0E9RB08</accession>
<name>A0A0E9RB08_ANGAN</name>
<reference evidence="1" key="1">
    <citation type="submission" date="2014-11" db="EMBL/GenBank/DDBJ databases">
        <authorList>
            <person name="Amaro Gonzalez C."/>
        </authorList>
    </citation>
    <scope>NUCLEOTIDE SEQUENCE</scope>
</reference>
<organism evidence="1">
    <name type="scientific">Anguilla anguilla</name>
    <name type="common">European freshwater eel</name>
    <name type="synonym">Muraena anguilla</name>
    <dbReference type="NCBI Taxonomy" id="7936"/>
    <lineage>
        <taxon>Eukaryota</taxon>
        <taxon>Metazoa</taxon>
        <taxon>Chordata</taxon>
        <taxon>Craniata</taxon>
        <taxon>Vertebrata</taxon>
        <taxon>Euteleostomi</taxon>
        <taxon>Actinopterygii</taxon>
        <taxon>Neopterygii</taxon>
        <taxon>Teleostei</taxon>
        <taxon>Anguilliformes</taxon>
        <taxon>Anguillidae</taxon>
        <taxon>Anguilla</taxon>
    </lineage>
</organism>
<sequence>MSSQGFAQ</sequence>
<proteinExistence type="predicted"/>
<protein>
    <submittedName>
        <fullName evidence="1">Uncharacterized protein</fullName>
    </submittedName>
</protein>
<dbReference type="EMBL" id="GBXM01082892">
    <property type="protein sequence ID" value="JAH25685.1"/>
    <property type="molecule type" value="Transcribed_RNA"/>
</dbReference>
<reference evidence="1" key="2">
    <citation type="journal article" date="2015" name="Fish Shellfish Immunol.">
        <title>Early steps in the European eel (Anguilla anguilla)-Vibrio vulnificus interaction in the gills: Role of the RtxA13 toxin.</title>
        <authorList>
            <person name="Callol A."/>
            <person name="Pajuelo D."/>
            <person name="Ebbesson L."/>
            <person name="Teles M."/>
            <person name="MacKenzie S."/>
            <person name="Amaro C."/>
        </authorList>
    </citation>
    <scope>NUCLEOTIDE SEQUENCE</scope>
</reference>